<dbReference type="CDD" id="cd07377">
    <property type="entry name" value="WHTH_GntR"/>
    <property type="match status" value="1"/>
</dbReference>
<evidence type="ECO:0000256" key="2">
    <source>
        <dbReference type="ARBA" id="ARBA00023125"/>
    </source>
</evidence>
<proteinExistence type="predicted"/>
<dbReference type="PANTHER" id="PTHR43537">
    <property type="entry name" value="TRANSCRIPTIONAL REGULATOR, GNTR FAMILY"/>
    <property type="match status" value="1"/>
</dbReference>
<accession>A0ABS1PF30</accession>
<keyword evidence="6" id="KW-1185">Reference proteome</keyword>
<dbReference type="SUPFAM" id="SSF46785">
    <property type="entry name" value="Winged helix' DNA-binding domain"/>
    <property type="match status" value="1"/>
</dbReference>
<evidence type="ECO:0000259" key="4">
    <source>
        <dbReference type="PROSITE" id="PS50949"/>
    </source>
</evidence>
<dbReference type="Pfam" id="PF07729">
    <property type="entry name" value="FCD"/>
    <property type="match status" value="1"/>
</dbReference>
<dbReference type="InterPro" id="IPR011711">
    <property type="entry name" value="GntR_C"/>
</dbReference>
<reference evidence="5 6" key="1">
    <citation type="submission" date="2021-01" db="EMBL/GenBank/DDBJ databases">
        <title>WGS of actinomycetes isolated from Thailand.</title>
        <authorList>
            <person name="Thawai C."/>
        </authorList>
    </citation>
    <scope>NUCLEOTIDE SEQUENCE [LARGE SCALE GENOMIC DNA]</scope>
    <source>
        <strain evidence="5 6">CA3R110</strain>
    </source>
</reference>
<dbReference type="PROSITE" id="PS50949">
    <property type="entry name" value="HTH_GNTR"/>
    <property type="match status" value="1"/>
</dbReference>
<dbReference type="SMART" id="SM00345">
    <property type="entry name" value="HTH_GNTR"/>
    <property type="match status" value="1"/>
</dbReference>
<comment type="caution">
    <text evidence="5">The sequence shown here is derived from an EMBL/GenBank/DDBJ whole genome shotgun (WGS) entry which is preliminary data.</text>
</comment>
<dbReference type="InterPro" id="IPR036388">
    <property type="entry name" value="WH-like_DNA-bd_sf"/>
</dbReference>
<dbReference type="Pfam" id="PF00392">
    <property type="entry name" value="GntR"/>
    <property type="match status" value="1"/>
</dbReference>
<sequence>MAIPVPRPQPVPRRDGPGVELTRRLLDYLLSGELTPGQRIPSERQLAEALSTGRSTVREAIKSLSLLGLLEQRVGDGTYLSRSTSDLLPQVIEWGILLGEKRLEDLLEARHHLEVQLAGWAAERRSNEQLERLRELAGRMRDAGDDFDAYVAADIAFHLQLAEASGNTVLTSVLTNIQSLLQAWATRVIRTAGETHTSLAMHEPILKAVENRDAEAAQEAMRAHMERATRRLRDSMPESGSAGMSA</sequence>
<dbReference type="Proteomes" id="UP000621510">
    <property type="component" value="Unassembled WGS sequence"/>
</dbReference>
<dbReference type="RefSeq" id="WP_230991245.1">
    <property type="nucleotide sequence ID" value="NZ_JAERRG010000001.1"/>
</dbReference>
<dbReference type="PRINTS" id="PR00035">
    <property type="entry name" value="HTHGNTR"/>
</dbReference>
<dbReference type="EMBL" id="JAERRG010000001">
    <property type="protein sequence ID" value="MBL1110982.1"/>
    <property type="molecule type" value="Genomic_DNA"/>
</dbReference>
<evidence type="ECO:0000256" key="3">
    <source>
        <dbReference type="ARBA" id="ARBA00023163"/>
    </source>
</evidence>
<dbReference type="PANTHER" id="PTHR43537:SF5">
    <property type="entry name" value="UXU OPERON TRANSCRIPTIONAL REGULATOR"/>
    <property type="match status" value="1"/>
</dbReference>
<evidence type="ECO:0000313" key="6">
    <source>
        <dbReference type="Proteomes" id="UP000621510"/>
    </source>
</evidence>
<feature type="domain" description="HTH gntR-type" evidence="4">
    <location>
        <begin position="15"/>
        <end position="83"/>
    </location>
</feature>
<dbReference type="SUPFAM" id="SSF48008">
    <property type="entry name" value="GntR ligand-binding domain-like"/>
    <property type="match status" value="1"/>
</dbReference>
<protein>
    <submittedName>
        <fullName evidence="5">FadR family transcriptional regulator</fullName>
    </submittedName>
</protein>
<dbReference type="Gene3D" id="1.20.120.530">
    <property type="entry name" value="GntR ligand-binding domain-like"/>
    <property type="match status" value="1"/>
</dbReference>
<evidence type="ECO:0000256" key="1">
    <source>
        <dbReference type="ARBA" id="ARBA00023015"/>
    </source>
</evidence>
<name>A0ABS1PF30_9ACTN</name>
<keyword evidence="1" id="KW-0805">Transcription regulation</keyword>
<dbReference type="InterPro" id="IPR000524">
    <property type="entry name" value="Tscrpt_reg_HTH_GntR"/>
</dbReference>
<dbReference type="InterPro" id="IPR036390">
    <property type="entry name" value="WH_DNA-bd_sf"/>
</dbReference>
<dbReference type="SMART" id="SM00895">
    <property type="entry name" value="FCD"/>
    <property type="match status" value="1"/>
</dbReference>
<dbReference type="Gene3D" id="1.10.10.10">
    <property type="entry name" value="Winged helix-like DNA-binding domain superfamily/Winged helix DNA-binding domain"/>
    <property type="match status" value="1"/>
</dbReference>
<gene>
    <name evidence="5" type="ORF">JK364_00925</name>
</gene>
<dbReference type="InterPro" id="IPR008920">
    <property type="entry name" value="TF_FadR/GntR_C"/>
</dbReference>
<keyword evidence="2" id="KW-0238">DNA-binding</keyword>
<evidence type="ECO:0000313" key="5">
    <source>
        <dbReference type="EMBL" id="MBL1110982.1"/>
    </source>
</evidence>
<organism evidence="5 6">
    <name type="scientific">Streptomyces endocoffeicus</name>
    <dbReference type="NCBI Taxonomy" id="2898945"/>
    <lineage>
        <taxon>Bacteria</taxon>
        <taxon>Bacillati</taxon>
        <taxon>Actinomycetota</taxon>
        <taxon>Actinomycetes</taxon>
        <taxon>Kitasatosporales</taxon>
        <taxon>Streptomycetaceae</taxon>
        <taxon>Streptomyces</taxon>
    </lineage>
</organism>
<keyword evidence="3" id="KW-0804">Transcription</keyword>